<dbReference type="PANTHER" id="PTHR14009">
    <property type="entry name" value="LEUCINE ZIPPER-EF-HAND CONTAINING TRANSMEMBRANE PROTEIN"/>
    <property type="match status" value="1"/>
</dbReference>
<protein>
    <recommendedName>
        <fullName evidence="4">EF-hand domain-containing protein</fullName>
    </recommendedName>
</protein>
<proteinExistence type="predicted"/>
<dbReference type="PANTHER" id="PTHR14009:SF31">
    <property type="entry name" value="MITOCHONDRIAL PROTON_CALCIUM EXCHANGER PROTEIN"/>
    <property type="match status" value="1"/>
</dbReference>
<organism evidence="2 3">
    <name type="scientific">Rhododendron griersonianum</name>
    <dbReference type="NCBI Taxonomy" id="479676"/>
    <lineage>
        <taxon>Eukaryota</taxon>
        <taxon>Viridiplantae</taxon>
        <taxon>Streptophyta</taxon>
        <taxon>Embryophyta</taxon>
        <taxon>Tracheophyta</taxon>
        <taxon>Spermatophyta</taxon>
        <taxon>Magnoliopsida</taxon>
        <taxon>eudicotyledons</taxon>
        <taxon>Gunneridae</taxon>
        <taxon>Pentapetalae</taxon>
        <taxon>asterids</taxon>
        <taxon>Ericales</taxon>
        <taxon>Ericaceae</taxon>
        <taxon>Ericoideae</taxon>
        <taxon>Rhodoreae</taxon>
        <taxon>Rhododendron</taxon>
    </lineage>
</organism>
<evidence type="ECO:0000256" key="1">
    <source>
        <dbReference type="SAM" id="MobiDB-lite"/>
    </source>
</evidence>
<dbReference type="Proteomes" id="UP000823749">
    <property type="component" value="Chromosome 9"/>
</dbReference>
<feature type="compositionally biased region" description="Polar residues" evidence="1">
    <location>
        <begin position="166"/>
        <end position="184"/>
    </location>
</feature>
<evidence type="ECO:0000313" key="2">
    <source>
        <dbReference type="EMBL" id="KAG5530440.1"/>
    </source>
</evidence>
<evidence type="ECO:0000313" key="3">
    <source>
        <dbReference type="Proteomes" id="UP000823749"/>
    </source>
</evidence>
<gene>
    <name evidence="2" type="ORF">RHGRI_025403</name>
</gene>
<dbReference type="GO" id="GO:0030003">
    <property type="term" value="P:intracellular monoatomic cation homeostasis"/>
    <property type="evidence" value="ECO:0007669"/>
    <property type="project" value="TreeGrafter"/>
</dbReference>
<evidence type="ECO:0008006" key="4">
    <source>
        <dbReference type="Google" id="ProtNLM"/>
    </source>
</evidence>
<reference evidence="2" key="1">
    <citation type="submission" date="2020-08" db="EMBL/GenBank/DDBJ databases">
        <title>Plant Genome Project.</title>
        <authorList>
            <person name="Zhang R.-G."/>
        </authorList>
    </citation>
    <scope>NUCLEOTIDE SEQUENCE</scope>
    <source>
        <strain evidence="2">WSP0</strain>
        <tissue evidence="2">Leaf</tissue>
    </source>
</reference>
<dbReference type="GO" id="GO:0005743">
    <property type="term" value="C:mitochondrial inner membrane"/>
    <property type="evidence" value="ECO:0007669"/>
    <property type="project" value="InterPro"/>
</dbReference>
<sequence length="191" mass="20844">MVEKEGIDEGEAMKAYRAVREESNQDPEVAERDEVSSALVDWVDAMLQNLEKEIDDVDAKIGAGIMMAKLTPEEMAAAAMYLKDTLGKDGVQELISNLSKDGDGKILVEDIVRLGSRAEEVVSAEAGERPQLYVHRYKRRASFPDAIRLSGPGYEPTSEMKGGRSFVSNSGIEGNATVNPSNGTLKFPSYK</sequence>
<feature type="region of interest" description="Disordered" evidence="1">
    <location>
        <begin position="150"/>
        <end position="191"/>
    </location>
</feature>
<name>A0AAV6IRD9_9ERIC</name>
<dbReference type="AlphaFoldDB" id="A0AAV6IRD9"/>
<comment type="caution">
    <text evidence="2">The sequence shown here is derived from an EMBL/GenBank/DDBJ whole genome shotgun (WGS) entry which is preliminary data.</text>
</comment>
<accession>A0AAV6IRD9</accession>
<dbReference type="InterPro" id="IPR044202">
    <property type="entry name" value="LETM1/MDM38-like"/>
</dbReference>
<dbReference type="EMBL" id="JACTNZ010000009">
    <property type="protein sequence ID" value="KAG5530440.1"/>
    <property type="molecule type" value="Genomic_DNA"/>
</dbReference>
<keyword evidence="3" id="KW-1185">Reference proteome</keyword>